<dbReference type="CDD" id="cd00452">
    <property type="entry name" value="KDPG_aldolase"/>
    <property type="match status" value="1"/>
</dbReference>
<dbReference type="Proteomes" id="UP000184543">
    <property type="component" value="Unassembled WGS sequence"/>
</dbReference>
<dbReference type="EMBL" id="FQYU01000002">
    <property type="protein sequence ID" value="SHJ11318.1"/>
    <property type="molecule type" value="Genomic_DNA"/>
</dbReference>
<keyword evidence="7" id="KW-1185">Reference proteome</keyword>
<organism evidence="6 7">
    <name type="scientific">Pseudozobellia thermophila</name>
    <dbReference type="NCBI Taxonomy" id="192903"/>
    <lineage>
        <taxon>Bacteria</taxon>
        <taxon>Pseudomonadati</taxon>
        <taxon>Bacteroidota</taxon>
        <taxon>Flavobacteriia</taxon>
        <taxon>Flavobacteriales</taxon>
        <taxon>Flavobacteriaceae</taxon>
        <taxon>Pseudozobellia</taxon>
    </lineage>
</organism>
<comment type="pathway">
    <text evidence="1">Carbohydrate acid metabolism.</text>
</comment>
<dbReference type="InterPro" id="IPR000887">
    <property type="entry name" value="Aldlse_KDPG_KHG"/>
</dbReference>
<dbReference type="Pfam" id="PF01081">
    <property type="entry name" value="Aldolase"/>
    <property type="match status" value="1"/>
</dbReference>
<dbReference type="RefSeq" id="WP_072992358.1">
    <property type="nucleotide sequence ID" value="NZ_FQYU01000002.1"/>
</dbReference>
<evidence type="ECO:0000256" key="5">
    <source>
        <dbReference type="ARBA" id="ARBA00023277"/>
    </source>
</evidence>
<dbReference type="PANTHER" id="PTHR30246">
    <property type="entry name" value="2-KETO-3-DEOXY-6-PHOSPHOGLUCONATE ALDOLASE"/>
    <property type="match status" value="1"/>
</dbReference>
<evidence type="ECO:0000256" key="4">
    <source>
        <dbReference type="ARBA" id="ARBA00023239"/>
    </source>
</evidence>
<dbReference type="Gene3D" id="3.20.20.70">
    <property type="entry name" value="Aldolase class I"/>
    <property type="match status" value="1"/>
</dbReference>
<comment type="similarity">
    <text evidence="2">Belongs to the KHG/KDPG aldolase family.</text>
</comment>
<comment type="subunit">
    <text evidence="3">Homotrimer.</text>
</comment>
<keyword evidence="4" id="KW-0456">Lyase</keyword>
<dbReference type="NCBIfam" id="TIGR01182">
    <property type="entry name" value="eda"/>
    <property type="match status" value="1"/>
</dbReference>
<proteinExistence type="inferred from homology"/>
<protein>
    <submittedName>
        <fullName evidence="6">2-dehydro-3-deoxyphosphogluconate aldolase / (4S)-4-hydroxy-2-oxoglutarate aldolase</fullName>
    </submittedName>
</protein>
<name>A0A1M6GMY3_9FLAO</name>
<dbReference type="PANTHER" id="PTHR30246:SF1">
    <property type="entry name" value="2-DEHYDRO-3-DEOXY-6-PHOSPHOGALACTONATE ALDOLASE-RELATED"/>
    <property type="match status" value="1"/>
</dbReference>
<dbReference type="STRING" id="192903.SAMN04488513_102873"/>
<accession>A0A1M6GMY3</accession>
<dbReference type="SUPFAM" id="SSF51569">
    <property type="entry name" value="Aldolase"/>
    <property type="match status" value="1"/>
</dbReference>
<evidence type="ECO:0000256" key="1">
    <source>
        <dbReference type="ARBA" id="ARBA00004761"/>
    </source>
</evidence>
<keyword evidence="5" id="KW-0119">Carbohydrate metabolism</keyword>
<dbReference type="GO" id="GO:0016829">
    <property type="term" value="F:lyase activity"/>
    <property type="evidence" value="ECO:0007669"/>
    <property type="project" value="UniProtKB-KW"/>
</dbReference>
<sequence length="217" mass="23600">MKNNTDFSSEKFEQTPVVGILRGYDLKTALFIAETYLKADFFTLEITMNSPNAAKIISSLRKNFPELNVGAGTVCDLTDLKSSLDAGSQFTVTPIINEEVILECASKKIPIFPGAYTPTEIYRAWNLGATAVKVFPATQLGPQFIKDVLAPLNKIKLLPTGGVDGHNLRHFFDAGAIGVGMGSSLFKKELITKKSPTGLLDHFRAIKNQIPPLAQQG</sequence>
<gene>
    <name evidence="6" type="ORF">SAMN04488513_102873</name>
</gene>
<dbReference type="AlphaFoldDB" id="A0A1M6GMY3"/>
<evidence type="ECO:0000256" key="3">
    <source>
        <dbReference type="ARBA" id="ARBA00011233"/>
    </source>
</evidence>
<evidence type="ECO:0000256" key="2">
    <source>
        <dbReference type="ARBA" id="ARBA00006906"/>
    </source>
</evidence>
<evidence type="ECO:0000313" key="7">
    <source>
        <dbReference type="Proteomes" id="UP000184543"/>
    </source>
</evidence>
<reference evidence="7" key="1">
    <citation type="submission" date="2016-11" db="EMBL/GenBank/DDBJ databases">
        <authorList>
            <person name="Varghese N."/>
            <person name="Submissions S."/>
        </authorList>
    </citation>
    <scope>NUCLEOTIDE SEQUENCE [LARGE SCALE GENOMIC DNA]</scope>
    <source>
        <strain evidence="7">DSM 19858</strain>
    </source>
</reference>
<evidence type="ECO:0000313" key="6">
    <source>
        <dbReference type="EMBL" id="SHJ11318.1"/>
    </source>
</evidence>
<dbReference type="InterPro" id="IPR013785">
    <property type="entry name" value="Aldolase_TIM"/>
</dbReference>
<dbReference type="OrthoDB" id="9802667at2"/>